<accession>A0A8H7I5N4</accession>
<dbReference type="PROSITE" id="PS50097">
    <property type="entry name" value="BTB"/>
    <property type="match status" value="1"/>
</dbReference>
<dbReference type="Pfam" id="PF00651">
    <property type="entry name" value="BTB"/>
    <property type="match status" value="1"/>
</dbReference>
<evidence type="ECO:0000313" key="3">
    <source>
        <dbReference type="Proteomes" id="UP000614334"/>
    </source>
</evidence>
<dbReference type="Gene3D" id="3.30.710.10">
    <property type="entry name" value="Potassium Channel Kv1.1, Chain A"/>
    <property type="match status" value="1"/>
</dbReference>
<evidence type="ECO:0000313" key="2">
    <source>
        <dbReference type="EMBL" id="KAF8749640.1"/>
    </source>
</evidence>
<dbReference type="InterPro" id="IPR011333">
    <property type="entry name" value="SKP1/BTB/POZ_sf"/>
</dbReference>
<gene>
    <name evidence="2" type="ORF">RHS01_09886</name>
</gene>
<protein>
    <recommendedName>
        <fullName evidence="1">BTB domain-containing protein</fullName>
    </recommendedName>
</protein>
<organism evidence="2 3">
    <name type="scientific">Rhizoctonia solani</name>
    <dbReference type="NCBI Taxonomy" id="456999"/>
    <lineage>
        <taxon>Eukaryota</taxon>
        <taxon>Fungi</taxon>
        <taxon>Dikarya</taxon>
        <taxon>Basidiomycota</taxon>
        <taxon>Agaricomycotina</taxon>
        <taxon>Agaricomycetes</taxon>
        <taxon>Cantharellales</taxon>
        <taxon>Ceratobasidiaceae</taxon>
        <taxon>Rhizoctonia</taxon>
    </lineage>
</organism>
<feature type="domain" description="BTB" evidence="1">
    <location>
        <begin position="89"/>
        <end position="155"/>
    </location>
</feature>
<evidence type="ECO:0000259" key="1">
    <source>
        <dbReference type="PROSITE" id="PS50097"/>
    </source>
</evidence>
<sequence length="345" mass="38823">MADHPVDHSLRAVCGAASYKATSAWAPRVYLPFNHVLLIRVPPPTAIDLPSFYLLASPGGELSIVHKPKTLDNTYYDFSTIRDVLLPRGDVVIQVESILFRLHRDILETHSYFFRDMLSIPILDAGEGAADSNPLRLPRDLCSAQSFTRLCQFIYHVWPMEVGKLPTIRVKDFSAWEPVLEATLALQMPGIQRYIMSGFEADEDNIPSQAINLLGWAVRCDTPLEALKFECFRTLAYRRQALSQEEGMFLGAKTTTTVMRIRERIRSLFIFSETLQKDIRPHGACGTRAACQKYIFQQIVKNLTMDTFGPETPEDSQDNADIFQIDSGGCIATNVGLRLSRLHGL</sequence>
<dbReference type="SUPFAM" id="SSF54695">
    <property type="entry name" value="POZ domain"/>
    <property type="match status" value="1"/>
</dbReference>
<dbReference type="InterPro" id="IPR000210">
    <property type="entry name" value="BTB/POZ_dom"/>
</dbReference>
<dbReference type="EMBL" id="JACYCF010000026">
    <property type="protein sequence ID" value="KAF8749640.1"/>
    <property type="molecule type" value="Genomic_DNA"/>
</dbReference>
<proteinExistence type="predicted"/>
<dbReference type="CDD" id="cd18186">
    <property type="entry name" value="BTB_POZ_ZBTB_KLHL-like"/>
    <property type="match status" value="1"/>
</dbReference>
<name>A0A8H7I5N4_9AGAM</name>
<comment type="caution">
    <text evidence="2">The sequence shown here is derived from an EMBL/GenBank/DDBJ whole genome shotgun (WGS) entry which is preliminary data.</text>
</comment>
<reference evidence="2" key="1">
    <citation type="submission" date="2020-09" db="EMBL/GenBank/DDBJ databases">
        <title>Comparative genome analyses of four rice-infecting Rhizoctonia solani isolates reveal extensive enrichment of homogalacturonan modification genes.</title>
        <authorList>
            <person name="Lee D.-Y."/>
            <person name="Jeon J."/>
            <person name="Kim K.-T."/>
            <person name="Cheong K."/>
            <person name="Song H."/>
            <person name="Choi G."/>
            <person name="Ko J."/>
            <person name="Opiyo S.O."/>
            <person name="Zuo S."/>
            <person name="Madhav S."/>
            <person name="Lee Y.-H."/>
            <person name="Wang G.-L."/>
        </authorList>
    </citation>
    <scope>NUCLEOTIDE SEQUENCE</scope>
    <source>
        <strain evidence="2">AG1-IA B2</strain>
    </source>
</reference>
<dbReference type="AlphaFoldDB" id="A0A8H7I5N4"/>
<dbReference type="Proteomes" id="UP000614334">
    <property type="component" value="Unassembled WGS sequence"/>
</dbReference>